<evidence type="ECO:0000256" key="3">
    <source>
        <dbReference type="ARBA" id="ARBA00022741"/>
    </source>
</evidence>
<keyword evidence="3 6" id="KW-0547">Nucleotide-binding</keyword>
<dbReference type="GO" id="GO:0003924">
    <property type="term" value="F:GTPase activity"/>
    <property type="evidence" value="ECO:0007669"/>
    <property type="project" value="TreeGrafter"/>
</dbReference>
<reference evidence="8 9" key="1">
    <citation type="submission" date="2016-07" db="EMBL/GenBank/DDBJ databases">
        <title>Pervasive Adenine N6-methylation of Active Genes in Fungi.</title>
        <authorList>
            <consortium name="DOE Joint Genome Institute"/>
            <person name="Mondo S.J."/>
            <person name="Dannebaum R.O."/>
            <person name="Kuo R.C."/>
            <person name="Labutti K."/>
            <person name="Haridas S."/>
            <person name="Kuo A."/>
            <person name="Salamov A."/>
            <person name="Ahrendt S.R."/>
            <person name="Lipzen A."/>
            <person name="Sullivan W."/>
            <person name="Andreopoulos W.B."/>
            <person name="Clum A."/>
            <person name="Lindquist E."/>
            <person name="Daum C."/>
            <person name="Ramamoorthy G.K."/>
            <person name="Gryganskyi A."/>
            <person name="Culley D."/>
            <person name="Magnuson J.K."/>
            <person name="James T.Y."/>
            <person name="O'Malley M.A."/>
            <person name="Stajich J.E."/>
            <person name="Spatafora J.W."/>
            <person name="Visel A."/>
            <person name="Grigoriev I.V."/>
        </authorList>
    </citation>
    <scope>NUCLEOTIDE SEQUENCE [LARGE SCALE GENOMIC DNA]</scope>
    <source>
        <strain evidence="8 9">NRRL 2496</strain>
    </source>
</reference>
<organism evidence="8 9">
    <name type="scientific">Syncephalastrum racemosum</name>
    <name type="common">Filamentous fungus</name>
    <dbReference type="NCBI Taxonomy" id="13706"/>
    <lineage>
        <taxon>Eukaryota</taxon>
        <taxon>Fungi</taxon>
        <taxon>Fungi incertae sedis</taxon>
        <taxon>Mucoromycota</taxon>
        <taxon>Mucoromycotina</taxon>
        <taxon>Mucoromycetes</taxon>
        <taxon>Mucorales</taxon>
        <taxon>Syncephalastraceae</taxon>
        <taxon>Syncephalastrum</taxon>
    </lineage>
</organism>
<dbReference type="PANTHER" id="PTHR21231">
    <property type="entry name" value="XPA-BINDING PROTEIN 1-RELATED"/>
    <property type="match status" value="1"/>
</dbReference>
<evidence type="ECO:0000313" key="9">
    <source>
        <dbReference type="Proteomes" id="UP000242180"/>
    </source>
</evidence>
<evidence type="ECO:0000256" key="4">
    <source>
        <dbReference type="ARBA" id="ARBA00022801"/>
    </source>
</evidence>
<dbReference type="Proteomes" id="UP000242180">
    <property type="component" value="Unassembled WGS sequence"/>
</dbReference>
<dbReference type="FunFam" id="3.40.50.300:FF:000552">
    <property type="entry name" value="GPN-loop GTPase 3"/>
    <property type="match status" value="1"/>
</dbReference>
<gene>
    <name evidence="8" type="ORF">BCR43DRAFT_558095</name>
</gene>
<evidence type="ECO:0000313" key="8">
    <source>
        <dbReference type="EMBL" id="ORY93761.1"/>
    </source>
</evidence>
<sequence>MGRHCQLVMGPAGSGKSTFCATMMTHCQATKRRVHLVNLDPAAEHFEYEPTIDIRELITLEDVMDELGYGPNGGLIYCLEFLLNNLDWLEEEIGNYDDDYLIFDCPGQIELYTHFPIMRRICESLRLWNMSICGVYCLESQFMEDKSKYFSGVLSAMSAMVNLEIPHVNVMTKMDLVEGDYGNINKEEEEEDEKMEGETDEDEKERRRRRRRRRMEKALAKREVDRYLDPDPMLIADEAGKVEGLYGAASPSSMKFKALNQAIVQLIDDYSMVSFIPLNITDEDSVEYVLSSVDHAMQYGEDLEPKEPDDAVEYDDE</sequence>
<comment type="subunit">
    <text evidence="6">Binds to RNA polymerase II (RNAPII).</text>
</comment>
<dbReference type="EMBL" id="MCGN01000008">
    <property type="protein sequence ID" value="ORY93761.1"/>
    <property type="molecule type" value="Genomic_DNA"/>
</dbReference>
<dbReference type="Gene3D" id="3.40.50.300">
    <property type="entry name" value="P-loop containing nucleotide triphosphate hydrolases"/>
    <property type="match status" value="1"/>
</dbReference>
<dbReference type="InterPro" id="IPR004130">
    <property type="entry name" value="Gpn"/>
</dbReference>
<dbReference type="OMA" id="LYTHMTV"/>
<comment type="similarity">
    <text evidence="1 6">Belongs to the GPN-loop GTPase family.</text>
</comment>
<dbReference type="CDD" id="cd17872">
    <property type="entry name" value="GPN3"/>
    <property type="match status" value="1"/>
</dbReference>
<accession>A0A1X2H5N2</accession>
<comment type="caution">
    <text evidence="8">The sequence shown here is derived from an EMBL/GenBank/DDBJ whole genome shotgun (WGS) entry which is preliminary data.</text>
</comment>
<name>A0A1X2H5N2_SYNRA</name>
<keyword evidence="9" id="KW-1185">Reference proteome</keyword>
<comment type="function">
    <text evidence="6">Small GTPase required for proper nuclear import of RNA polymerase II and III (RNAPII and RNAPIII). May act at an RNAP assembly step prior to nuclear import.</text>
</comment>
<dbReference type="InterPro" id="IPR027417">
    <property type="entry name" value="P-loop_NTPase"/>
</dbReference>
<dbReference type="OrthoDB" id="5839at2759"/>
<feature type="region of interest" description="Disordered" evidence="7">
    <location>
        <begin position="184"/>
        <end position="207"/>
    </location>
</feature>
<dbReference type="STRING" id="13706.A0A1X2H5N2"/>
<keyword evidence="5 6" id="KW-0342">GTP-binding</keyword>
<dbReference type="AlphaFoldDB" id="A0A1X2H5N2"/>
<evidence type="ECO:0000256" key="2">
    <source>
        <dbReference type="ARBA" id="ARBA00014587"/>
    </source>
</evidence>
<protein>
    <recommendedName>
        <fullName evidence="2 6">GPN-loop GTPase 3</fullName>
    </recommendedName>
</protein>
<proteinExistence type="inferred from homology"/>
<dbReference type="FunCoup" id="A0A1X2H5N2">
    <property type="interactions" value="737"/>
</dbReference>
<evidence type="ECO:0000256" key="6">
    <source>
        <dbReference type="RuleBase" id="RU365059"/>
    </source>
</evidence>
<dbReference type="GO" id="GO:0006606">
    <property type="term" value="P:protein import into nucleus"/>
    <property type="evidence" value="ECO:0007669"/>
    <property type="project" value="EnsemblFungi"/>
</dbReference>
<dbReference type="GO" id="GO:0007064">
    <property type="term" value="P:mitotic sister chromatid cohesion"/>
    <property type="evidence" value="ECO:0007669"/>
    <property type="project" value="EnsemblFungi"/>
</dbReference>
<dbReference type="PANTHER" id="PTHR21231:SF7">
    <property type="entry name" value="GPN-LOOP GTPASE 3"/>
    <property type="match status" value="1"/>
</dbReference>
<evidence type="ECO:0000256" key="7">
    <source>
        <dbReference type="SAM" id="MobiDB-lite"/>
    </source>
</evidence>
<dbReference type="InterPro" id="IPR030228">
    <property type="entry name" value="Gpn3"/>
</dbReference>
<keyword evidence="4 6" id="KW-0378">Hydrolase</keyword>
<dbReference type="InParanoid" id="A0A1X2H5N2"/>
<evidence type="ECO:0000256" key="1">
    <source>
        <dbReference type="ARBA" id="ARBA00005290"/>
    </source>
</evidence>
<evidence type="ECO:0000256" key="5">
    <source>
        <dbReference type="ARBA" id="ARBA00023134"/>
    </source>
</evidence>
<dbReference type="GO" id="GO:0005525">
    <property type="term" value="F:GTP binding"/>
    <property type="evidence" value="ECO:0007669"/>
    <property type="project" value="UniProtKB-KW"/>
</dbReference>
<dbReference type="SUPFAM" id="SSF52540">
    <property type="entry name" value="P-loop containing nucleoside triphosphate hydrolases"/>
    <property type="match status" value="1"/>
</dbReference>
<dbReference type="Pfam" id="PF03029">
    <property type="entry name" value="ATP_bind_1"/>
    <property type="match status" value="2"/>
</dbReference>
<feature type="compositionally biased region" description="Acidic residues" evidence="7">
    <location>
        <begin position="187"/>
        <end position="203"/>
    </location>
</feature>